<protein>
    <submittedName>
        <fullName evidence="1">DUF465 domain-containing protein</fullName>
    </submittedName>
</protein>
<accession>A0A368E1A3</accession>
<evidence type="ECO:0000313" key="1">
    <source>
        <dbReference type="EMBL" id="RCL77882.1"/>
    </source>
</evidence>
<organism evidence="1 2">
    <name type="scientific">PS1 clade bacterium</name>
    <dbReference type="NCBI Taxonomy" id="2175152"/>
    <lineage>
        <taxon>Bacteria</taxon>
        <taxon>Pseudomonadati</taxon>
        <taxon>Pseudomonadota</taxon>
        <taxon>Alphaproteobacteria</taxon>
        <taxon>PS1 clade</taxon>
    </lineage>
</organism>
<proteinExistence type="predicted"/>
<comment type="caution">
    <text evidence="1">The sequence shown here is derived from an EMBL/GenBank/DDBJ whole genome shotgun (WGS) entry which is preliminary data.</text>
</comment>
<reference evidence="1 2" key="1">
    <citation type="journal article" date="2018" name="Microbiome">
        <title>Fine metagenomic profile of the Mediterranean stratified and mixed water columns revealed by assembly and recruitment.</title>
        <authorList>
            <person name="Haro-Moreno J.M."/>
            <person name="Lopez-Perez M."/>
            <person name="De La Torre J.R."/>
            <person name="Picazo A."/>
            <person name="Camacho A."/>
            <person name="Rodriguez-Valera F."/>
        </authorList>
    </citation>
    <scope>NUCLEOTIDE SEQUENCE [LARGE SCALE GENOMIC DNA]</scope>
    <source>
        <strain evidence="1">MED-G55</strain>
    </source>
</reference>
<dbReference type="Gene3D" id="6.10.280.50">
    <property type="match status" value="1"/>
</dbReference>
<dbReference type="Proteomes" id="UP000252132">
    <property type="component" value="Unassembled WGS sequence"/>
</dbReference>
<name>A0A368E1A3_9PROT</name>
<dbReference type="Pfam" id="PF04325">
    <property type="entry name" value="DUF465"/>
    <property type="match status" value="1"/>
</dbReference>
<dbReference type="AlphaFoldDB" id="A0A368E1A3"/>
<dbReference type="EMBL" id="QOQF01000004">
    <property type="protein sequence ID" value="RCL77882.1"/>
    <property type="molecule type" value="Genomic_DNA"/>
</dbReference>
<evidence type="ECO:0000313" key="2">
    <source>
        <dbReference type="Proteomes" id="UP000252132"/>
    </source>
</evidence>
<dbReference type="InterPro" id="IPR038444">
    <property type="entry name" value="DUF465_sf"/>
</dbReference>
<gene>
    <name evidence="1" type="ORF">DBW69_01715</name>
</gene>
<sequence>MTSEARFSKLHERHAELESKIKNETNRPNPDQLMLNDLKLKKLRIKEEMERLKV</sequence>
<dbReference type="InterPro" id="IPR007420">
    <property type="entry name" value="DUF465"/>
</dbReference>